<feature type="non-terminal residue" evidence="1">
    <location>
        <position position="1"/>
    </location>
</feature>
<dbReference type="AlphaFoldDB" id="A0A0B7BE89"/>
<gene>
    <name evidence="1" type="primary">ORF177788</name>
</gene>
<accession>A0A0B7BE89</accession>
<name>A0A0B7BE89_9EUPU</name>
<dbReference type="EMBL" id="HACG01043771">
    <property type="protein sequence ID" value="CEK90636.1"/>
    <property type="molecule type" value="Transcribed_RNA"/>
</dbReference>
<protein>
    <submittedName>
        <fullName evidence="1">Uncharacterized protein</fullName>
    </submittedName>
</protein>
<organism evidence="1">
    <name type="scientific">Arion vulgaris</name>
    <dbReference type="NCBI Taxonomy" id="1028688"/>
    <lineage>
        <taxon>Eukaryota</taxon>
        <taxon>Metazoa</taxon>
        <taxon>Spiralia</taxon>
        <taxon>Lophotrochozoa</taxon>
        <taxon>Mollusca</taxon>
        <taxon>Gastropoda</taxon>
        <taxon>Heterobranchia</taxon>
        <taxon>Euthyneura</taxon>
        <taxon>Panpulmonata</taxon>
        <taxon>Eupulmonata</taxon>
        <taxon>Stylommatophora</taxon>
        <taxon>Helicina</taxon>
        <taxon>Arionoidea</taxon>
        <taxon>Arionidae</taxon>
        <taxon>Arion</taxon>
    </lineage>
</organism>
<sequence length="60" mass="7073">RKLIQMNRTHREGSRELIQTNHTGESSRELVQMNHTQSGRLKGTRTDESQTRIYIEINVH</sequence>
<reference evidence="1" key="1">
    <citation type="submission" date="2014-12" db="EMBL/GenBank/DDBJ databases">
        <title>Insight into the proteome of Arion vulgaris.</title>
        <authorList>
            <person name="Aradska J."/>
            <person name="Bulat T."/>
            <person name="Smidak R."/>
            <person name="Sarate P."/>
            <person name="Gangsoo J."/>
            <person name="Sialana F."/>
            <person name="Bilban M."/>
            <person name="Lubec G."/>
        </authorList>
    </citation>
    <scope>NUCLEOTIDE SEQUENCE</scope>
    <source>
        <tissue evidence="1">Skin</tissue>
    </source>
</reference>
<evidence type="ECO:0000313" key="1">
    <source>
        <dbReference type="EMBL" id="CEK90636.1"/>
    </source>
</evidence>
<proteinExistence type="predicted"/>